<dbReference type="Pfam" id="PF09424">
    <property type="entry name" value="YqeY"/>
    <property type="match status" value="1"/>
</dbReference>
<dbReference type="InterPro" id="IPR003789">
    <property type="entry name" value="Asn/Gln_tRNA_amidoTrase-B-like"/>
</dbReference>
<dbReference type="GO" id="GO:0016884">
    <property type="term" value="F:carbon-nitrogen ligase activity, with glutamine as amido-N-donor"/>
    <property type="evidence" value="ECO:0007669"/>
    <property type="project" value="InterPro"/>
</dbReference>
<dbReference type="InterPro" id="IPR042184">
    <property type="entry name" value="YqeY/Aim41_N"/>
</dbReference>
<organism evidence="1">
    <name type="scientific">mine drainage metagenome</name>
    <dbReference type="NCBI Taxonomy" id="410659"/>
    <lineage>
        <taxon>unclassified sequences</taxon>
        <taxon>metagenomes</taxon>
        <taxon>ecological metagenomes</taxon>
    </lineage>
</organism>
<proteinExistence type="predicted"/>
<dbReference type="Gene3D" id="1.10.1510.10">
    <property type="entry name" value="Uncharacterised protein YqeY/AIM41 PF09424, N-terminal domain"/>
    <property type="match status" value="1"/>
</dbReference>
<protein>
    <recommendedName>
        <fullName evidence="2">Yqey-like protein</fullName>
    </recommendedName>
</protein>
<sequence length="151" mass="16399">MAAFKDRIAEDLKTAMKAREQLRVDTLRSALSGFTYKRSEAGVDLTESQELEVIGRQVKQRIDAASEFRKAGREELAAKEDAEREILVAYLPAQRSRDEVVAIVAAAIAAIPESGRNQGAVMKAVMPQLKGLADGNLVREVVTEALASQSA</sequence>
<dbReference type="Gene3D" id="1.10.10.410">
    <property type="match status" value="1"/>
</dbReference>
<comment type="caution">
    <text evidence="1">The sequence shown here is derived from an EMBL/GenBank/DDBJ whole genome shotgun (WGS) entry which is preliminary data.</text>
</comment>
<dbReference type="PANTHER" id="PTHR28055">
    <property type="entry name" value="ALTERED INHERITANCE OF MITOCHONDRIA PROTEIN 41, MITOCHONDRIAL"/>
    <property type="match status" value="1"/>
</dbReference>
<dbReference type="SUPFAM" id="SSF89095">
    <property type="entry name" value="GatB/YqeY motif"/>
    <property type="match status" value="1"/>
</dbReference>
<gene>
    <name evidence="1" type="ORF">CARN1_1907</name>
</gene>
<evidence type="ECO:0008006" key="2">
    <source>
        <dbReference type="Google" id="ProtNLM"/>
    </source>
</evidence>
<dbReference type="InterPro" id="IPR023168">
    <property type="entry name" value="GatB_Yqey_C_2"/>
</dbReference>
<dbReference type="EMBL" id="CABL01000001">
    <property type="protein sequence ID" value="CBH74020.1"/>
    <property type="molecule type" value="Genomic_DNA"/>
</dbReference>
<dbReference type="AlphaFoldDB" id="E6PC37"/>
<evidence type="ECO:0000313" key="1">
    <source>
        <dbReference type="EMBL" id="CBH74020.1"/>
    </source>
</evidence>
<dbReference type="PANTHER" id="PTHR28055:SF1">
    <property type="entry name" value="ALTERED INHERITANCE OF MITOCHONDRIA PROTEIN 41, MITOCHONDRIAL"/>
    <property type="match status" value="1"/>
</dbReference>
<name>E6PC37_9ZZZZ</name>
<reference evidence="1" key="1">
    <citation type="submission" date="2009-10" db="EMBL/GenBank/DDBJ databases">
        <title>Diversity of trophic interactions inside an arsenic-rich microbial ecosystem.</title>
        <authorList>
            <person name="Bertin P.N."/>
            <person name="Heinrich-Salmeron A."/>
            <person name="Pelletier E."/>
            <person name="Goulhen-Chollet F."/>
            <person name="Arsene-Ploetze F."/>
            <person name="Gallien S."/>
            <person name="Calteau A."/>
            <person name="Vallenet D."/>
            <person name="Casiot C."/>
            <person name="Chane-Woon-Ming B."/>
            <person name="Giloteaux L."/>
            <person name="Barakat M."/>
            <person name="Bonnefoy V."/>
            <person name="Bruneel O."/>
            <person name="Chandler M."/>
            <person name="Cleiss J."/>
            <person name="Duran R."/>
            <person name="Elbaz-Poulichet F."/>
            <person name="Fonknechten N."/>
            <person name="Lauga B."/>
            <person name="Mornico D."/>
            <person name="Ortet P."/>
            <person name="Schaeffer C."/>
            <person name="Siguier P."/>
            <person name="Alexander Thil Smith A."/>
            <person name="Van Dorsselaer A."/>
            <person name="Weissenbach J."/>
            <person name="Medigue C."/>
            <person name="Le Paslier D."/>
        </authorList>
    </citation>
    <scope>NUCLEOTIDE SEQUENCE</scope>
</reference>
<dbReference type="InterPro" id="IPR019004">
    <property type="entry name" value="YqeY/Aim41"/>
</dbReference>
<accession>E6PC37</accession>